<dbReference type="PhylomeDB" id="A8DVG4"/>
<reference evidence="5 6" key="1">
    <citation type="journal article" date="2007" name="Science">
        <title>Sea anemone genome reveals ancestral eumetazoan gene repertoire and genomic organization.</title>
        <authorList>
            <person name="Putnam N.H."/>
            <person name="Srivastava M."/>
            <person name="Hellsten U."/>
            <person name="Dirks B."/>
            <person name="Chapman J."/>
            <person name="Salamov A."/>
            <person name="Terry A."/>
            <person name="Shapiro H."/>
            <person name="Lindquist E."/>
            <person name="Kapitonov V.V."/>
            <person name="Jurka J."/>
            <person name="Genikhovich G."/>
            <person name="Grigoriev I.V."/>
            <person name="Lucas S.M."/>
            <person name="Steele R.E."/>
            <person name="Finnerty J.R."/>
            <person name="Technau U."/>
            <person name="Martindale M.Q."/>
            <person name="Rokhsar D.S."/>
        </authorList>
    </citation>
    <scope>NUCLEOTIDE SEQUENCE [LARGE SCALE GENOMIC DNA]</scope>
    <source>
        <strain evidence="6">CH2 X CH6</strain>
    </source>
</reference>
<dbReference type="PANTHER" id="PTHR24083">
    <property type="entry name" value="NUCLEAR HORMONE RECEPTOR"/>
    <property type="match status" value="1"/>
</dbReference>
<evidence type="ECO:0000259" key="4">
    <source>
        <dbReference type="PROSITE" id="PS51843"/>
    </source>
</evidence>
<evidence type="ECO:0000256" key="2">
    <source>
        <dbReference type="ARBA" id="ARBA00023163"/>
    </source>
</evidence>
<dbReference type="PRINTS" id="PR00398">
    <property type="entry name" value="STRDHORMONER"/>
</dbReference>
<dbReference type="InParanoid" id="A8DVG4"/>
<dbReference type="STRING" id="45351.A8DVG4"/>
<proteinExistence type="predicted"/>
<dbReference type="Gene3D" id="1.10.565.10">
    <property type="entry name" value="Retinoid X Receptor"/>
    <property type="match status" value="1"/>
</dbReference>
<keyword evidence="2" id="KW-0804">Transcription</keyword>
<name>A8DVG4_NEMVE</name>
<accession>A8DVG4</accession>
<sequence length="107" mass="12370">EMAARLLFMTAHWAKKVKHFSELSHFDQVTLLRENWSKVFIINLVQWAMPFEIAPIVSDIVEKTPGQHLDKVLHTMGKLNEVVFKLVQLQLSRAEFSLLKALALFNP</sequence>
<dbReference type="HOGENOM" id="CLU_2216499_0_0_1"/>
<dbReference type="EMBL" id="DS478139">
    <property type="protein sequence ID" value="EDO25795.1"/>
    <property type="molecule type" value="Genomic_DNA"/>
</dbReference>
<evidence type="ECO:0000313" key="5">
    <source>
        <dbReference type="EMBL" id="EDO25795.1"/>
    </source>
</evidence>
<feature type="non-terminal residue" evidence="5">
    <location>
        <position position="107"/>
    </location>
</feature>
<dbReference type="Proteomes" id="UP000001593">
    <property type="component" value="Unassembled WGS sequence"/>
</dbReference>
<evidence type="ECO:0000313" key="6">
    <source>
        <dbReference type="Proteomes" id="UP000001593"/>
    </source>
</evidence>
<dbReference type="InterPro" id="IPR001723">
    <property type="entry name" value="Nuclear_hrmn_rcpt"/>
</dbReference>
<keyword evidence="3" id="KW-0675">Receptor</keyword>
<dbReference type="InterPro" id="IPR050274">
    <property type="entry name" value="Nuclear_hormone_rcpt_NR2"/>
</dbReference>
<gene>
    <name evidence="5" type="ORF">NEMVEDRAFT_v1g9482</name>
</gene>
<dbReference type="InterPro" id="IPR035500">
    <property type="entry name" value="NHR-like_dom_sf"/>
</dbReference>
<evidence type="ECO:0000256" key="3">
    <source>
        <dbReference type="ARBA" id="ARBA00023170"/>
    </source>
</evidence>
<evidence type="ECO:0000256" key="1">
    <source>
        <dbReference type="ARBA" id="ARBA00023015"/>
    </source>
</evidence>
<dbReference type="KEGG" id="nve:5496079"/>
<keyword evidence="1" id="KW-0805">Transcription regulation</keyword>
<dbReference type="Pfam" id="PF00104">
    <property type="entry name" value="Hormone_recep"/>
    <property type="match status" value="1"/>
</dbReference>
<organism evidence="5 6">
    <name type="scientific">Nematostella vectensis</name>
    <name type="common">Starlet sea anemone</name>
    <dbReference type="NCBI Taxonomy" id="45351"/>
    <lineage>
        <taxon>Eukaryota</taxon>
        <taxon>Metazoa</taxon>
        <taxon>Cnidaria</taxon>
        <taxon>Anthozoa</taxon>
        <taxon>Hexacorallia</taxon>
        <taxon>Actiniaria</taxon>
        <taxon>Edwardsiidae</taxon>
        <taxon>Nematostella</taxon>
    </lineage>
</organism>
<keyword evidence="6" id="KW-1185">Reference proteome</keyword>
<dbReference type="AlphaFoldDB" id="A8DVG4"/>
<dbReference type="SUPFAM" id="SSF48508">
    <property type="entry name" value="Nuclear receptor ligand-binding domain"/>
    <property type="match status" value="1"/>
</dbReference>
<feature type="domain" description="NR LBD" evidence="4">
    <location>
        <begin position="1"/>
        <end position="107"/>
    </location>
</feature>
<feature type="non-terminal residue" evidence="5">
    <location>
        <position position="1"/>
    </location>
</feature>
<dbReference type="InterPro" id="IPR000536">
    <property type="entry name" value="Nucl_hrmn_rcpt_lig-bd"/>
</dbReference>
<protein>
    <recommendedName>
        <fullName evidence="4">NR LBD domain-containing protein</fullName>
    </recommendedName>
</protein>
<dbReference type="PROSITE" id="PS51843">
    <property type="entry name" value="NR_LBD"/>
    <property type="match status" value="1"/>
</dbReference>